<dbReference type="InterPro" id="IPR006638">
    <property type="entry name" value="Elp3/MiaA/NifB-like_rSAM"/>
</dbReference>
<dbReference type="Pfam" id="PF06969">
    <property type="entry name" value="HemN_C"/>
    <property type="match status" value="1"/>
</dbReference>
<dbReference type="GO" id="GO:0005737">
    <property type="term" value="C:cytoplasm"/>
    <property type="evidence" value="ECO:0007669"/>
    <property type="project" value="UniProtKB-SubCell"/>
</dbReference>
<dbReference type="CDD" id="cd01335">
    <property type="entry name" value="Radical_SAM"/>
    <property type="match status" value="1"/>
</dbReference>
<keyword evidence="7 9" id="KW-0411">Iron-sulfur</keyword>
<keyword evidence="5 9" id="KW-0479">Metal-binding</keyword>
<evidence type="ECO:0000256" key="5">
    <source>
        <dbReference type="ARBA" id="ARBA00022723"/>
    </source>
</evidence>
<keyword evidence="4 9" id="KW-0949">S-adenosyl-L-methionine</keyword>
<evidence type="ECO:0000256" key="8">
    <source>
        <dbReference type="ARBA" id="ARBA00023186"/>
    </source>
</evidence>
<dbReference type="SMART" id="SM00729">
    <property type="entry name" value="Elp3"/>
    <property type="match status" value="1"/>
</dbReference>
<comment type="similarity">
    <text evidence="1">Belongs to the anaerobic coproporphyrinogen-III oxidase family. HemW subfamily.</text>
</comment>
<evidence type="ECO:0000313" key="11">
    <source>
        <dbReference type="EMBL" id="OGC39277.1"/>
    </source>
</evidence>
<dbReference type="InterPro" id="IPR013785">
    <property type="entry name" value="Aldolase_TIM"/>
</dbReference>
<evidence type="ECO:0000313" key="12">
    <source>
        <dbReference type="Proteomes" id="UP000179242"/>
    </source>
</evidence>
<comment type="function">
    <text evidence="9">Probably acts as a heme chaperone, transferring heme to an unknown acceptor. Binds one molecule of heme per monomer, possibly covalently. Binds 1 [4Fe-4S] cluster. The cluster is coordinated with 3 cysteines and an exchangeable S-adenosyl-L-methionine.</text>
</comment>
<keyword evidence="9" id="KW-0963">Cytoplasm</keyword>
<comment type="subcellular location">
    <subcellularLocation>
        <location evidence="9">Cytoplasm</location>
    </subcellularLocation>
</comment>
<dbReference type="PANTHER" id="PTHR13932:SF5">
    <property type="entry name" value="RADICAL S-ADENOSYL METHIONINE DOMAIN-CONTAINING PROTEIN 1, MITOCHONDRIAL"/>
    <property type="match status" value="1"/>
</dbReference>
<comment type="caution">
    <text evidence="11">The sequence shown here is derived from an EMBL/GenBank/DDBJ whole genome shotgun (WGS) entry which is preliminary data.</text>
</comment>
<evidence type="ECO:0000256" key="7">
    <source>
        <dbReference type="ARBA" id="ARBA00023014"/>
    </source>
</evidence>
<dbReference type="GO" id="GO:0051539">
    <property type="term" value="F:4 iron, 4 sulfur cluster binding"/>
    <property type="evidence" value="ECO:0007669"/>
    <property type="project" value="UniProtKB-UniRule"/>
</dbReference>
<dbReference type="GO" id="GO:0006779">
    <property type="term" value="P:porphyrin-containing compound biosynthetic process"/>
    <property type="evidence" value="ECO:0007669"/>
    <property type="project" value="InterPro"/>
</dbReference>
<accession>A0A1F4U334</accession>
<keyword evidence="9" id="KW-0004">4Fe-4S</keyword>
<sequence length="339" mass="38682">MIEHLYIHIPFCKKKCPYCNFLSYEGREDQLDAYANYLSNTLTTYMYGQVNDLPLQLPLTTIYFGGGTPSLLTPKQLEKILCGQVYDPPLPEISLEANPATADYVKLKGFREAGVNRLSIGAQSFNDRHLKTLGRIHSSEDVYRIFDDARRAGFDNIGIDIMYALPGQTFDEFKEDINAVLKLNPEHISLYNLEVQAQNFAPLPDNDTEADMYQYAIDKFKEVGYKHYEISNFAKPERECQHNIAYWLNKNYLGIGEGAHSHVDGYRWVAGGEKEAEHGCEKIIMGLRLLEGIAKDNFIGFENEVKELKEQGLLEETAENIKLTHRGLFLANLVFEKFV</sequence>
<dbReference type="Proteomes" id="UP000179242">
    <property type="component" value="Unassembled WGS sequence"/>
</dbReference>
<evidence type="ECO:0000256" key="2">
    <source>
        <dbReference type="ARBA" id="ARBA00017228"/>
    </source>
</evidence>
<dbReference type="GO" id="GO:0046872">
    <property type="term" value="F:metal ion binding"/>
    <property type="evidence" value="ECO:0007669"/>
    <property type="project" value="UniProtKB-UniRule"/>
</dbReference>
<dbReference type="Pfam" id="PF04055">
    <property type="entry name" value="Radical_SAM"/>
    <property type="match status" value="1"/>
</dbReference>
<keyword evidence="6 9" id="KW-0408">Iron</keyword>
<dbReference type="InterPro" id="IPR010723">
    <property type="entry name" value="HemN_C"/>
</dbReference>
<evidence type="ECO:0000256" key="4">
    <source>
        <dbReference type="ARBA" id="ARBA00022691"/>
    </source>
</evidence>
<keyword evidence="8 9" id="KW-0143">Chaperone</keyword>
<dbReference type="SUPFAM" id="SSF102114">
    <property type="entry name" value="Radical SAM enzymes"/>
    <property type="match status" value="1"/>
</dbReference>
<dbReference type="EMBL" id="MEUJ01000011">
    <property type="protein sequence ID" value="OGC39277.1"/>
    <property type="molecule type" value="Genomic_DNA"/>
</dbReference>
<dbReference type="SFLD" id="SFLDG01065">
    <property type="entry name" value="anaerobic_coproporphyrinogen-I"/>
    <property type="match status" value="1"/>
</dbReference>
<dbReference type="SFLD" id="SFLDF00562">
    <property type="entry name" value="HemN-like__clustered_with_heat"/>
    <property type="match status" value="1"/>
</dbReference>
<protein>
    <recommendedName>
        <fullName evidence="2 9">Heme chaperone HemW</fullName>
    </recommendedName>
</protein>
<evidence type="ECO:0000259" key="10">
    <source>
        <dbReference type="PROSITE" id="PS51918"/>
    </source>
</evidence>
<proteinExistence type="inferred from homology"/>
<dbReference type="InterPro" id="IPR058240">
    <property type="entry name" value="rSAM_sf"/>
</dbReference>
<dbReference type="PANTHER" id="PTHR13932">
    <property type="entry name" value="COPROPORPHYRINIGEN III OXIDASE"/>
    <property type="match status" value="1"/>
</dbReference>
<name>A0A1F4U334_UNCSA</name>
<evidence type="ECO:0000256" key="1">
    <source>
        <dbReference type="ARBA" id="ARBA00006100"/>
    </source>
</evidence>
<dbReference type="InterPro" id="IPR004559">
    <property type="entry name" value="HemW-like"/>
</dbReference>
<gene>
    <name evidence="11" type="ORF">A2438_07110</name>
</gene>
<dbReference type="InterPro" id="IPR034505">
    <property type="entry name" value="Coproporphyrinogen-III_oxidase"/>
</dbReference>
<dbReference type="NCBIfam" id="TIGR00539">
    <property type="entry name" value="hemN_rel"/>
    <property type="match status" value="1"/>
</dbReference>
<keyword evidence="3 9" id="KW-0349">Heme</keyword>
<evidence type="ECO:0000256" key="9">
    <source>
        <dbReference type="RuleBase" id="RU364116"/>
    </source>
</evidence>
<dbReference type="SFLD" id="SFLDS00029">
    <property type="entry name" value="Radical_SAM"/>
    <property type="match status" value="1"/>
</dbReference>
<dbReference type="PROSITE" id="PS51918">
    <property type="entry name" value="RADICAL_SAM"/>
    <property type="match status" value="1"/>
</dbReference>
<dbReference type="Gene3D" id="3.20.20.70">
    <property type="entry name" value="Aldolase class I"/>
    <property type="match status" value="1"/>
</dbReference>
<evidence type="ECO:0000256" key="6">
    <source>
        <dbReference type="ARBA" id="ARBA00023004"/>
    </source>
</evidence>
<evidence type="ECO:0000256" key="3">
    <source>
        <dbReference type="ARBA" id="ARBA00022617"/>
    </source>
</evidence>
<feature type="domain" description="Radical SAM core" evidence="10">
    <location>
        <begin position="1"/>
        <end position="226"/>
    </location>
</feature>
<dbReference type="InterPro" id="IPR007197">
    <property type="entry name" value="rSAM"/>
</dbReference>
<organism evidence="11 12">
    <name type="scientific">candidate division WOR-1 bacterium RIFOXYC2_FULL_46_14</name>
    <dbReference type="NCBI Taxonomy" id="1802587"/>
    <lineage>
        <taxon>Bacteria</taxon>
        <taxon>Bacillati</taxon>
        <taxon>Saganbacteria</taxon>
    </lineage>
</organism>
<reference evidence="11 12" key="1">
    <citation type="journal article" date="2016" name="Nat. Commun.">
        <title>Thousands of microbial genomes shed light on interconnected biogeochemical processes in an aquifer system.</title>
        <authorList>
            <person name="Anantharaman K."/>
            <person name="Brown C.T."/>
            <person name="Hug L.A."/>
            <person name="Sharon I."/>
            <person name="Castelle C.J."/>
            <person name="Probst A.J."/>
            <person name="Thomas B.C."/>
            <person name="Singh A."/>
            <person name="Wilkins M.J."/>
            <person name="Karaoz U."/>
            <person name="Brodie E.L."/>
            <person name="Williams K.H."/>
            <person name="Hubbard S.S."/>
            <person name="Banfield J.F."/>
        </authorList>
    </citation>
    <scope>NUCLEOTIDE SEQUENCE [LARGE SCALE GENOMIC DNA]</scope>
</reference>
<dbReference type="GO" id="GO:0004109">
    <property type="term" value="F:coproporphyrinogen oxidase activity"/>
    <property type="evidence" value="ECO:0007669"/>
    <property type="project" value="InterPro"/>
</dbReference>
<dbReference type="AlphaFoldDB" id="A0A1F4U334"/>